<dbReference type="EMBL" id="CM001221">
    <property type="protein sequence ID" value="AET00385.1"/>
    <property type="molecule type" value="Genomic_DNA"/>
</dbReference>
<dbReference type="FunFam" id="3.10.20.90:FF:000050">
    <property type="entry name" value="Ubiquitin carboxyl-terminal hydrolase 13"/>
    <property type="match status" value="1"/>
</dbReference>
<keyword evidence="3" id="KW-0833">Ubl conjugation pathway</keyword>
<proteinExistence type="inferred from homology"/>
<dbReference type="GO" id="GO:0101005">
    <property type="term" value="F:deubiquitinase activity"/>
    <property type="evidence" value="ECO:0007669"/>
    <property type="project" value="UniProtKB-ARBA"/>
</dbReference>
<feature type="domain" description="Ubiquitin carboxyl-terminal hydrolase 7 ICP0-binding" evidence="7">
    <location>
        <begin position="65"/>
        <end position="243"/>
    </location>
</feature>
<dbReference type="OrthoDB" id="289038at2759"/>
<sequence length="550" mass="64014">MAETHLYTMIKVVRDEDLAEQIGNDIYFDLVDLDKVRSFRVKKQTSFNVFKNMVAREFGILAQFQRFWIWKKRVNGTYRPYRPLTYIEEAKSVGQLKELYEDDKLKLFLEVEHELDLCPIAPLYNGEDDILLFFKLHNPERKKLSYVGRLIVNCKDKPSDILARLNKLAGYDPNEEIELYEEIKFKPNVMCLPIKKESTFQESELENGDIICFQKAYAIDTRKYFHLSDVPSFLKMKAIDCQVSPFRSSDIESKDEESLEEKNKIIIAEERNVVKNTEAQQSKVDIETTYDEGTNKANTLKFVSKDLKEIDAMIDEDVIGAIDRVLSEGITLSLKSHHSVQKQEVSKLDPNFQEQLLMELRDIAFKEDLVEKFKQGLTPKVSFNTVMEKIEANVDMFSSHQLEQVGVVVNLVKNIARMFEQLKNLKKLQDLTKNSTDQNNEALKEARQNFLISKACLTDHQTQLKSLDIRIADIKAKLEKLQGDRAKMAEIQDQEKDKITSFNNEVKSIFHRLADDQIKLKSVEDKILEAQTELERHEKVYQIMRVMPPF</sequence>
<dbReference type="KEGG" id="mtr:11423348"/>
<comment type="similarity">
    <text evidence="1">Belongs to the peptidase C19 family.</text>
</comment>
<evidence type="ECO:0000256" key="4">
    <source>
        <dbReference type="ARBA" id="ARBA00022801"/>
    </source>
</evidence>
<accession>G7KD57</accession>
<evidence type="ECO:0000313" key="8">
    <source>
        <dbReference type="EMBL" id="AET00385.1"/>
    </source>
</evidence>
<dbReference type="GO" id="GO:0005634">
    <property type="term" value="C:nucleus"/>
    <property type="evidence" value="ECO:0007669"/>
    <property type="project" value="UniProtKB-ARBA"/>
</dbReference>
<organism evidence="8 10">
    <name type="scientific">Medicago truncatula</name>
    <name type="common">Barrel medic</name>
    <name type="synonym">Medicago tribuloides</name>
    <dbReference type="NCBI Taxonomy" id="3880"/>
    <lineage>
        <taxon>Eukaryota</taxon>
        <taxon>Viridiplantae</taxon>
        <taxon>Streptophyta</taxon>
        <taxon>Embryophyta</taxon>
        <taxon>Tracheophyta</taxon>
        <taxon>Spermatophyta</taxon>
        <taxon>Magnoliopsida</taxon>
        <taxon>eudicotyledons</taxon>
        <taxon>Gunneridae</taxon>
        <taxon>Pentapetalae</taxon>
        <taxon>rosids</taxon>
        <taxon>fabids</taxon>
        <taxon>Fabales</taxon>
        <taxon>Fabaceae</taxon>
        <taxon>Papilionoideae</taxon>
        <taxon>50 kb inversion clade</taxon>
        <taxon>NPAAA clade</taxon>
        <taxon>Hologalegina</taxon>
        <taxon>IRL clade</taxon>
        <taxon>Trifolieae</taxon>
        <taxon>Medicago</taxon>
    </lineage>
</organism>
<dbReference type="GO" id="GO:0008234">
    <property type="term" value="F:cysteine-type peptidase activity"/>
    <property type="evidence" value="ECO:0007669"/>
    <property type="project" value="UniProtKB-KW"/>
</dbReference>
<evidence type="ECO:0000259" key="7">
    <source>
        <dbReference type="Pfam" id="PF12436"/>
    </source>
</evidence>
<dbReference type="GO" id="GO:0006508">
    <property type="term" value="P:proteolysis"/>
    <property type="evidence" value="ECO:0007669"/>
    <property type="project" value="UniProtKB-KW"/>
</dbReference>
<reference evidence="8 10" key="1">
    <citation type="journal article" date="2011" name="Nature">
        <title>The Medicago genome provides insight into the evolution of rhizobial symbioses.</title>
        <authorList>
            <person name="Young N.D."/>
            <person name="Debelle F."/>
            <person name="Oldroyd G.E."/>
            <person name="Geurts R."/>
            <person name="Cannon S.B."/>
            <person name="Udvardi M.K."/>
            <person name="Benedito V.A."/>
            <person name="Mayer K.F."/>
            <person name="Gouzy J."/>
            <person name="Schoof H."/>
            <person name="Van de Peer Y."/>
            <person name="Proost S."/>
            <person name="Cook D.R."/>
            <person name="Meyers B.C."/>
            <person name="Spannagl M."/>
            <person name="Cheung F."/>
            <person name="De Mita S."/>
            <person name="Krishnakumar V."/>
            <person name="Gundlach H."/>
            <person name="Zhou S."/>
            <person name="Mudge J."/>
            <person name="Bharti A.K."/>
            <person name="Murray J.D."/>
            <person name="Naoumkina M.A."/>
            <person name="Rosen B."/>
            <person name="Silverstein K.A."/>
            <person name="Tang H."/>
            <person name="Rombauts S."/>
            <person name="Zhao P.X."/>
            <person name="Zhou P."/>
            <person name="Barbe V."/>
            <person name="Bardou P."/>
            <person name="Bechner M."/>
            <person name="Bellec A."/>
            <person name="Berger A."/>
            <person name="Berges H."/>
            <person name="Bidwell S."/>
            <person name="Bisseling T."/>
            <person name="Choisne N."/>
            <person name="Couloux A."/>
            <person name="Denny R."/>
            <person name="Deshpande S."/>
            <person name="Dai X."/>
            <person name="Doyle J.J."/>
            <person name="Dudez A.M."/>
            <person name="Farmer A.D."/>
            <person name="Fouteau S."/>
            <person name="Franken C."/>
            <person name="Gibelin C."/>
            <person name="Gish J."/>
            <person name="Goldstein S."/>
            <person name="Gonzalez A.J."/>
            <person name="Green P.J."/>
            <person name="Hallab A."/>
            <person name="Hartog M."/>
            <person name="Hua A."/>
            <person name="Humphray S.J."/>
            <person name="Jeong D.H."/>
            <person name="Jing Y."/>
            <person name="Jocker A."/>
            <person name="Kenton S.M."/>
            <person name="Kim D.J."/>
            <person name="Klee K."/>
            <person name="Lai H."/>
            <person name="Lang C."/>
            <person name="Lin S."/>
            <person name="Macmil S.L."/>
            <person name="Magdelenat G."/>
            <person name="Matthews L."/>
            <person name="McCorrison J."/>
            <person name="Monaghan E.L."/>
            <person name="Mun J.H."/>
            <person name="Najar F.Z."/>
            <person name="Nicholson C."/>
            <person name="Noirot C."/>
            <person name="O'Bleness M."/>
            <person name="Paule C.R."/>
            <person name="Poulain J."/>
            <person name="Prion F."/>
            <person name="Qin B."/>
            <person name="Qu C."/>
            <person name="Retzel E.F."/>
            <person name="Riddle C."/>
            <person name="Sallet E."/>
            <person name="Samain S."/>
            <person name="Samson N."/>
            <person name="Sanders I."/>
            <person name="Saurat O."/>
            <person name="Scarpelli C."/>
            <person name="Schiex T."/>
            <person name="Segurens B."/>
            <person name="Severin A.J."/>
            <person name="Sherrier D.J."/>
            <person name="Shi R."/>
            <person name="Sims S."/>
            <person name="Singer S.R."/>
            <person name="Sinharoy S."/>
            <person name="Sterck L."/>
            <person name="Viollet A."/>
            <person name="Wang B.B."/>
            <person name="Wang K."/>
            <person name="Wang M."/>
            <person name="Wang X."/>
            <person name="Warfsmann J."/>
            <person name="Weissenbach J."/>
            <person name="White D.D."/>
            <person name="White J.D."/>
            <person name="Wiley G.B."/>
            <person name="Wincker P."/>
            <person name="Xing Y."/>
            <person name="Yang L."/>
            <person name="Yao Z."/>
            <person name="Ying F."/>
            <person name="Zhai J."/>
            <person name="Zhou L."/>
            <person name="Zuber A."/>
            <person name="Denarie J."/>
            <person name="Dixon R.A."/>
            <person name="May G.D."/>
            <person name="Schwartz D.C."/>
            <person name="Rogers J."/>
            <person name="Quetier F."/>
            <person name="Town C.D."/>
            <person name="Roe B.A."/>
        </authorList>
    </citation>
    <scope>NUCLEOTIDE SEQUENCE [LARGE SCALE GENOMIC DNA]</scope>
    <source>
        <strain evidence="8">A17</strain>
        <strain evidence="9 10">cv. Jemalong A17</strain>
    </source>
</reference>
<dbReference type="HOGENOM" id="CLU_023958_0_0_1"/>
<keyword evidence="6" id="KW-0175">Coiled coil</keyword>
<evidence type="ECO:0000313" key="9">
    <source>
        <dbReference type="EnsemblPlants" id="AET00385"/>
    </source>
</evidence>
<keyword evidence="2" id="KW-0645">Protease</keyword>
<keyword evidence="4" id="KW-0378">Hydrolase</keyword>
<dbReference type="AlphaFoldDB" id="G7KD57"/>
<name>G7KD57_MEDTR</name>
<reference evidence="9" key="3">
    <citation type="submission" date="2015-04" db="UniProtKB">
        <authorList>
            <consortium name="EnsemblPlants"/>
        </authorList>
    </citation>
    <scope>IDENTIFICATION</scope>
    <source>
        <strain evidence="9">cv. Jemalong A17</strain>
    </source>
</reference>
<dbReference type="EnsemblPlants" id="AET00385">
    <property type="protein sequence ID" value="AET00385"/>
    <property type="gene ID" value="MTR_5g091430"/>
</dbReference>
<dbReference type="eggNOG" id="KOG1863">
    <property type="taxonomic scope" value="Eukaryota"/>
</dbReference>
<evidence type="ECO:0000256" key="2">
    <source>
        <dbReference type="ARBA" id="ARBA00022670"/>
    </source>
</evidence>
<evidence type="ECO:0000313" key="10">
    <source>
        <dbReference type="Proteomes" id="UP000002051"/>
    </source>
</evidence>
<dbReference type="Pfam" id="PF12436">
    <property type="entry name" value="USP7_ICP0_bdg"/>
    <property type="match status" value="1"/>
</dbReference>
<dbReference type="PaxDb" id="3880-AET00385"/>
<protein>
    <recommendedName>
        <fullName evidence="7">Ubiquitin carboxyl-terminal hydrolase 7 ICP0-binding domain-containing protein</fullName>
    </recommendedName>
</protein>
<gene>
    <name evidence="9" type="primary">11423348</name>
    <name evidence="8" type="ordered locus">MTR_5g091430</name>
</gene>
<evidence type="ECO:0000256" key="1">
    <source>
        <dbReference type="ARBA" id="ARBA00009085"/>
    </source>
</evidence>
<reference evidence="8 10" key="2">
    <citation type="journal article" date="2014" name="BMC Genomics">
        <title>An improved genome release (version Mt4.0) for the model legume Medicago truncatula.</title>
        <authorList>
            <person name="Tang H."/>
            <person name="Krishnakumar V."/>
            <person name="Bidwell S."/>
            <person name="Rosen B."/>
            <person name="Chan A."/>
            <person name="Zhou S."/>
            <person name="Gentzbittel L."/>
            <person name="Childs K.L."/>
            <person name="Yandell M."/>
            <person name="Gundlach H."/>
            <person name="Mayer K.F."/>
            <person name="Schwartz D.C."/>
            <person name="Town C.D."/>
        </authorList>
    </citation>
    <scope>GENOME REANNOTATION</scope>
    <source>
        <strain evidence="9 10">cv. Jemalong A17</strain>
    </source>
</reference>
<evidence type="ECO:0000256" key="5">
    <source>
        <dbReference type="ARBA" id="ARBA00022807"/>
    </source>
</evidence>
<dbReference type="STRING" id="3880.G7KD57"/>
<evidence type="ECO:0000256" key="6">
    <source>
        <dbReference type="SAM" id="Coils"/>
    </source>
</evidence>
<dbReference type="Proteomes" id="UP000002051">
    <property type="component" value="Chromosome 5"/>
</dbReference>
<evidence type="ECO:0000256" key="3">
    <source>
        <dbReference type="ARBA" id="ARBA00022786"/>
    </source>
</evidence>
<dbReference type="Gene3D" id="3.10.20.90">
    <property type="entry name" value="Phosphatidylinositol 3-kinase Catalytic Subunit, Chain A, domain 1"/>
    <property type="match status" value="1"/>
</dbReference>
<keyword evidence="10" id="KW-1185">Reference proteome</keyword>
<keyword evidence="5" id="KW-0788">Thiol protease</keyword>
<dbReference type="InterPro" id="IPR024729">
    <property type="entry name" value="USP7_ICP0-binding_dom"/>
</dbReference>
<feature type="coiled-coil region" evidence="6">
    <location>
        <begin position="408"/>
        <end position="540"/>
    </location>
</feature>